<protein>
    <recommendedName>
        <fullName evidence="1">Helicase Helix-turn-helix domain-containing protein</fullName>
    </recommendedName>
</protein>
<accession>A0A7X1C6R3</accession>
<dbReference type="Pfam" id="PF14493">
    <property type="entry name" value="HTH_40"/>
    <property type="match status" value="1"/>
</dbReference>
<sequence>MDKLDYYIITILKKSVTPRKLPFLHTILVGRRTGQAVQDAHLFQMQHLFGLVPNLKALVLEKRLSTLVQTGVISVTDNGYVIEGNQDATFEIDYPWFQGFAFQRQAFDFFAHLRLAVQVISNKHHEKNYYLPVIRDKKIQLFIKHWLPKQDQPTLADRLFAEIFEWFKELEVARPEFIVERFSGGELMGHTTEQIATKYERQKWDVYFEVLHEIHHVLTAIKQSPDKWPLLRSLVPEELTGLTTSAMETFNLWTNGADLETIERIRNLKTSTIQDHFVEIRATNKEARVPYLPDEKLIKTINQKDWRLLREIKAAFPDLDYYQIRLAVVSRGGAE</sequence>
<name>A0A7X1C6R3_LISSE</name>
<dbReference type="RefSeq" id="WP_185383789.1">
    <property type="nucleotide sequence ID" value="NZ_JAARRG010000005.1"/>
</dbReference>
<organism evidence="2 3">
    <name type="scientific">Listeria seeligeri</name>
    <dbReference type="NCBI Taxonomy" id="1640"/>
    <lineage>
        <taxon>Bacteria</taxon>
        <taxon>Bacillati</taxon>
        <taxon>Bacillota</taxon>
        <taxon>Bacilli</taxon>
        <taxon>Bacillales</taxon>
        <taxon>Listeriaceae</taxon>
        <taxon>Listeria</taxon>
    </lineage>
</organism>
<dbReference type="Proteomes" id="UP000523362">
    <property type="component" value="Unassembled WGS sequence"/>
</dbReference>
<evidence type="ECO:0000259" key="1">
    <source>
        <dbReference type="Pfam" id="PF14493"/>
    </source>
</evidence>
<dbReference type="InterPro" id="IPR029491">
    <property type="entry name" value="Helicase_HTH"/>
</dbReference>
<dbReference type="EMBL" id="JAARRG010000005">
    <property type="protein sequence ID" value="MBC1486423.1"/>
    <property type="molecule type" value="Genomic_DNA"/>
</dbReference>
<reference evidence="2 3" key="1">
    <citation type="submission" date="2020-03" db="EMBL/GenBank/DDBJ databases">
        <title>Soil Listeria distribution.</title>
        <authorList>
            <person name="Liao J."/>
            <person name="Wiedmann M."/>
        </authorList>
    </citation>
    <scope>NUCLEOTIDE SEQUENCE [LARGE SCALE GENOMIC DNA]</scope>
    <source>
        <strain evidence="2 3">FSL L7-1560</strain>
    </source>
</reference>
<comment type="caution">
    <text evidence="2">The sequence shown here is derived from an EMBL/GenBank/DDBJ whole genome shotgun (WGS) entry which is preliminary data.</text>
</comment>
<dbReference type="PIRSF" id="PIRSF021350">
    <property type="entry name" value="UCP021350"/>
    <property type="match status" value="1"/>
</dbReference>
<gene>
    <name evidence="2" type="ORF">HB897_09310</name>
</gene>
<dbReference type="AlphaFoldDB" id="A0A7X1C6R3"/>
<evidence type="ECO:0000313" key="3">
    <source>
        <dbReference type="Proteomes" id="UP000523362"/>
    </source>
</evidence>
<evidence type="ECO:0000313" key="2">
    <source>
        <dbReference type="EMBL" id="MBC1486423.1"/>
    </source>
</evidence>
<proteinExistence type="predicted"/>
<dbReference type="InterPro" id="IPR008308">
    <property type="entry name" value="YpbB-like"/>
</dbReference>
<feature type="domain" description="Helicase Helix-turn-helix" evidence="1">
    <location>
        <begin position="245"/>
        <end position="327"/>
    </location>
</feature>